<dbReference type="RefSeq" id="WP_289964063.1">
    <property type="nucleotide sequence ID" value="NZ_JAUEOZ010000003.1"/>
</dbReference>
<evidence type="ECO:0000313" key="1">
    <source>
        <dbReference type="EMBL" id="MDN2483897.1"/>
    </source>
</evidence>
<protein>
    <submittedName>
        <fullName evidence="1">Uncharacterized protein</fullName>
    </submittedName>
</protein>
<name>A0ABT7Y768_9VIBR</name>
<keyword evidence="2" id="KW-1185">Reference proteome</keyword>
<organism evidence="1 2">
    <name type="scientific">Vibrio agarivorans</name>
    <dbReference type="NCBI Taxonomy" id="153622"/>
    <lineage>
        <taxon>Bacteria</taxon>
        <taxon>Pseudomonadati</taxon>
        <taxon>Pseudomonadota</taxon>
        <taxon>Gammaproteobacteria</taxon>
        <taxon>Vibrionales</taxon>
        <taxon>Vibrionaceae</taxon>
        <taxon>Vibrio</taxon>
    </lineage>
</organism>
<evidence type="ECO:0000313" key="2">
    <source>
        <dbReference type="Proteomes" id="UP001169719"/>
    </source>
</evidence>
<gene>
    <name evidence="1" type="ORF">QWJ08_21315</name>
</gene>
<dbReference type="EMBL" id="JAUEOZ010000003">
    <property type="protein sequence ID" value="MDN2483897.1"/>
    <property type="molecule type" value="Genomic_DNA"/>
</dbReference>
<dbReference type="Proteomes" id="UP001169719">
    <property type="component" value="Unassembled WGS sequence"/>
</dbReference>
<accession>A0ABT7Y768</accession>
<sequence length="115" mass="12902">MQQLNERYSDTEIHKKFPVGTLVTVGKPCLGNDEGNVAVVYENYTISEQYRGISLLFANGSYDGFSSTCMQIFNVERVGFCEQVSDYLFLNVGKLSEDFRLGRFKSAFASDLTLA</sequence>
<comment type="caution">
    <text evidence="1">The sequence shown here is derived from an EMBL/GenBank/DDBJ whole genome shotgun (WGS) entry which is preliminary data.</text>
</comment>
<reference evidence="1" key="1">
    <citation type="submission" date="2024-05" db="EMBL/GenBank/DDBJ databases">
        <title>Genome Sequences of Four Agar- Degrading Marine Bacteria.</title>
        <authorList>
            <person name="Phillips E.K."/>
            <person name="Shaffer J.C."/>
            <person name="Henson M.W."/>
            <person name="Temperton B."/>
            <person name="Thrash C.J."/>
            <person name="Martin M.O."/>
        </authorList>
    </citation>
    <scope>NUCLEOTIDE SEQUENCE</scope>
    <source>
        <strain evidence="1">EKP203</strain>
    </source>
</reference>
<proteinExistence type="predicted"/>